<dbReference type="WBParaSite" id="Hba_08100">
    <property type="protein sequence ID" value="Hba_08100"/>
    <property type="gene ID" value="Hba_08100"/>
</dbReference>
<evidence type="ECO:0000313" key="2">
    <source>
        <dbReference type="Proteomes" id="UP000095283"/>
    </source>
</evidence>
<name>A0A1I7WSE0_HETBA</name>
<dbReference type="Proteomes" id="UP000095283">
    <property type="component" value="Unplaced"/>
</dbReference>
<sequence>MRLSCMKVVSDKSDSEREYTEKEGTDIDGIDRRSTVEVYRSFATLCPLKKNSVHNINCSVLYFIITSPNDANINNHISLSSCCLYIIHDPHY</sequence>
<protein>
    <submittedName>
        <fullName evidence="3">Ovule protein</fullName>
    </submittedName>
</protein>
<proteinExistence type="predicted"/>
<dbReference type="AlphaFoldDB" id="A0A1I7WSE0"/>
<reference evidence="3" key="1">
    <citation type="submission" date="2016-11" db="UniProtKB">
        <authorList>
            <consortium name="WormBaseParasite"/>
        </authorList>
    </citation>
    <scope>IDENTIFICATION</scope>
</reference>
<evidence type="ECO:0000256" key="1">
    <source>
        <dbReference type="SAM" id="MobiDB-lite"/>
    </source>
</evidence>
<feature type="compositionally biased region" description="Basic and acidic residues" evidence="1">
    <location>
        <begin position="9"/>
        <end position="25"/>
    </location>
</feature>
<evidence type="ECO:0000313" key="3">
    <source>
        <dbReference type="WBParaSite" id="Hba_08100"/>
    </source>
</evidence>
<organism evidence="2 3">
    <name type="scientific">Heterorhabditis bacteriophora</name>
    <name type="common">Entomopathogenic nematode worm</name>
    <dbReference type="NCBI Taxonomy" id="37862"/>
    <lineage>
        <taxon>Eukaryota</taxon>
        <taxon>Metazoa</taxon>
        <taxon>Ecdysozoa</taxon>
        <taxon>Nematoda</taxon>
        <taxon>Chromadorea</taxon>
        <taxon>Rhabditida</taxon>
        <taxon>Rhabditina</taxon>
        <taxon>Rhabditomorpha</taxon>
        <taxon>Strongyloidea</taxon>
        <taxon>Heterorhabditidae</taxon>
        <taxon>Heterorhabditis</taxon>
    </lineage>
</organism>
<accession>A0A1I7WSE0</accession>
<feature type="region of interest" description="Disordered" evidence="1">
    <location>
        <begin position="1"/>
        <end position="25"/>
    </location>
</feature>
<keyword evidence="2" id="KW-1185">Reference proteome</keyword>